<accession>Q8I7F2</accession>
<dbReference type="FunCoup" id="Q8I7F2">
    <property type="interactions" value="1522"/>
</dbReference>
<reference evidence="3 4" key="1">
    <citation type="journal article" date="1998" name="Science">
        <title>Genome sequence of the nematode C. elegans: a platform for investigating biology.</title>
        <authorList>
            <consortium name="The C. elegans sequencing consortium"/>
            <person name="Sulson J.E."/>
            <person name="Waterston R."/>
        </authorList>
    </citation>
    <scope>NUCLEOTIDE SEQUENCE [LARGE SCALE GENOMIC DNA]</scope>
    <source>
        <strain evidence="3 4">Bristol N2</strain>
    </source>
</reference>
<name>Q8I7F2_CAEEL</name>
<keyword evidence="2" id="KW-1133">Transmembrane helix</keyword>
<evidence type="ECO:0007829" key="6">
    <source>
        <dbReference type="PeptideAtlas" id="Q8I7F2"/>
    </source>
</evidence>
<dbReference type="Bgee" id="WBGene00022893">
    <property type="expression patterns" value="Expressed in larva and 3 other cell types or tissues"/>
</dbReference>
<dbReference type="OrthoDB" id="5849892at2759"/>
<dbReference type="CTD" id="259447"/>
<dbReference type="WormBase" id="ZK1290.13">
    <property type="protein sequence ID" value="CE32084"/>
    <property type="gene ID" value="WBGene00022893"/>
</dbReference>
<dbReference type="OMA" id="IVARRTY"/>
<keyword evidence="2" id="KW-0812">Transmembrane</keyword>
<evidence type="ECO:0000256" key="1">
    <source>
        <dbReference type="SAM" id="MobiDB-lite"/>
    </source>
</evidence>
<evidence type="ECO:0000256" key="2">
    <source>
        <dbReference type="SAM" id="Phobius"/>
    </source>
</evidence>
<dbReference type="PeptideAtlas" id="Q8I7F2"/>
<dbReference type="KEGG" id="cel:CELE_ZK1290.13"/>
<feature type="transmembrane region" description="Helical" evidence="2">
    <location>
        <begin position="158"/>
        <end position="180"/>
    </location>
</feature>
<evidence type="ECO:0000313" key="5">
    <source>
        <dbReference type="WormBase" id="ZK1290.13"/>
    </source>
</evidence>
<dbReference type="PaxDb" id="6239-ZK1290.13"/>
<keyword evidence="2" id="KW-0472">Membrane</keyword>
<dbReference type="InParanoid" id="Q8I7F2"/>
<evidence type="ECO:0000313" key="4">
    <source>
        <dbReference type="Proteomes" id="UP000001940"/>
    </source>
</evidence>
<dbReference type="UCSC" id="ZK1290.13">
    <property type="organism name" value="c. elegans"/>
</dbReference>
<evidence type="ECO:0000313" key="3">
    <source>
        <dbReference type="EMBL" id="CCD65943.1"/>
    </source>
</evidence>
<feature type="region of interest" description="Disordered" evidence="1">
    <location>
        <begin position="243"/>
        <end position="266"/>
    </location>
</feature>
<feature type="transmembrane region" description="Helical" evidence="2">
    <location>
        <begin position="99"/>
        <end position="120"/>
    </location>
</feature>
<feature type="transmembrane region" description="Helical" evidence="2">
    <location>
        <begin position="58"/>
        <end position="78"/>
    </location>
</feature>
<proteinExistence type="evidence at protein level"/>
<sequence>MTQRVPRHVSPYAHAPKIFGLKFKIASKVLLVFESILGKLILVLSICSLIYAQSWYPVFLNFAFLFFMLFAIITYNLCLSKQSPIFSYPMLSYQLVTMFWLFIWLYSALNAVASGVMWSLESLGGPSTSRIRTSHNIKDSNYANPNETHPETARAIKYGAIISAVCVILICLKMLAFIVARRTYFQVLKMQHESIEQSVQDETFDGTESEISNIGGTSPAYPVAYRNRPPKPKRMAILEEAQVEEYTPEPSPAPRRTVKNPVHQSDASLASKFNSLSRFEESAF</sequence>
<feature type="transmembrane region" description="Helical" evidence="2">
    <location>
        <begin position="29"/>
        <end position="52"/>
    </location>
</feature>
<feature type="region of interest" description="Disordered" evidence="1">
    <location>
        <begin position="199"/>
        <end position="224"/>
    </location>
</feature>
<dbReference type="eggNOG" id="KOG3663">
    <property type="taxonomic scope" value="Eukaryota"/>
</dbReference>
<organism evidence="3 4">
    <name type="scientific">Caenorhabditis elegans</name>
    <dbReference type="NCBI Taxonomy" id="6239"/>
    <lineage>
        <taxon>Eukaryota</taxon>
        <taxon>Metazoa</taxon>
        <taxon>Ecdysozoa</taxon>
        <taxon>Nematoda</taxon>
        <taxon>Chromadorea</taxon>
        <taxon>Rhabditida</taxon>
        <taxon>Rhabditina</taxon>
        <taxon>Rhabditomorpha</taxon>
        <taxon>Rhabditoidea</taxon>
        <taxon>Rhabditidae</taxon>
        <taxon>Peloderinae</taxon>
        <taxon>Caenorhabditis</taxon>
    </lineage>
</organism>
<protein>
    <submittedName>
        <fullName evidence="3">MARVEL domain-containing protein</fullName>
    </submittedName>
</protein>
<keyword evidence="6" id="KW-1267">Proteomics identification</keyword>
<dbReference type="AGR" id="WB:WBGene00022893"/>
<keyword evidence="4" id="KW-1185">Reference proteome</keyword>
<dbReference type="AlphaFoldDB" id="Q8I7F2"/>
<dbReference type="GeneID" id="259447"/>
<gene>
    <name evidence="3" type="ORF">CELE_ZK1290.13</name>
    <name evidence="3 5" type="ORF">ZK1290.13</name>
</gene>
<dbReference type="RefSeq" id="NP_872014.1">
    <property type="nucleotide sequence ID" value="NM_182214.3"/>
</dbReference>
<dbReference type="Proteomes" id="UP000001940">
    <property type="component" value="Chromosome II"/>
</dbReference>
<dbReference type="HOGENOM" id="CLU_980818_0_0_1"/>
<dbReference type="STRING" id="6239.ZK1290.13.1"/>
<dbReference type="EMBL" id="BX284602">
    <property type="protein sequence ID" value="CCD65943.1"/>
    <property type="molecule type" value="Genomic_DNA"/>
</dbReference>